<dbReference type="PANTHER" id="PTHR44943:SF8">
    <property type="entry name" value="TPR REPEAT-CONTAINING PROTEIN MJ0263"/>
    <property type="match status" value="1"/>
</dbReference>
<dbReference type="SMART" id="SM00028">
    <property type="entry name" value="TPR"/>
    <property type="match status" value="6"/>
</dbReference>
<feature type="region of interest" description="Disordered" evidence="4">
    <location>
        <begin position="187"/>
        <end position="225"/>
    </location>
</feature>
<keyword evidence="1" id="KW-0677">Repeat</keyword>
<evidence type="ECO:0000256" key="2">
    <source>
        <dbReference type="ARBA" id="ARBA00022803"/>
    </source>
</evidence>
<dbReference type="PANTHER" id="PTHR44943">
    <property type="entry name" value="CELLULOSE SYNTHASE OPERON PROTEIN C"/>
    <property type="match status" value="1"/>
</dbReference>
<evidence type="ECO:0000256" key="3">
    <source>
        <dbReference type="PROSITE-ProRule" id="PRU00339"/>
    </source>
</evidence>
<sequence>MAAMDKITGQLFNAGSGALQKKNYDFAVDCFFKCAKRCPDNVMFRQALRGAEYKKYNNNGKGAMMAGLKMKPAQMKLKAAKTRKRWAEAAEAAEEALKINPWDTGVLSELATCLQEMEHYPAAVWVMQSATSADPKNADLFKLLADMYEANNQFDEAINALEMVRRLNPENREAGGRMRQLAARATLTKQGVDESQESDEEGDGEAGEGEAAKPQPKAATRLSPEEIAERELRELEAKVKENPDDASTLGDLARRYRQQCKYEQAAKAFGRLYDLSDQTETDMKAQQLECTIEPLKIAQGKIKEAFSKLIRNAPDYMERAQKLKEKQRAIQVEQTKKELELFRFQTEINAENYAAHFELGFRLLQTRQYDEAIRALQEGCKDAKKKPEALMWTGVGFWKKKNYPLADRKLKEALESLSPGDDESRKQIYYYRGCVAQEKKDVDAAMEYFNEIAAMDYGYKDVAKRLEELAAQQEA</sequence>
<keyword evidence="2 3" id="KW-0802">TPR repeat</keyword>
<protein>
    <submittedName>
        <fullName evidence="5">Tetratricopeptide repeat protein</fullName>
    </submittedName>
</protein>
<dbReference type="RefSeq" id="WP_145262193.1">
    <property type="nucleotide sequence ID" value="NZ_CP036279.1"/>
</dbReference>
<dbReference type="Proteomes" id="UP000317093">
    <property type="component" value="Chromosome"/>
</dbReference>
<dbReference type="Pfam" id="PF14559">
    <property type="entry name" value="TPR_19"/>
    <property type="match status" value="1"/>
</dbReference>
<gene>
    <name evidence="5" type="ORF">Pan216_50650</name>
</gene>
<organism evidence="5 6">
    <name type="scientific">Kolteria novifilia</name>
    <dbReference type="NCBI Taxonomy" id="2527975"/>
    <lineage>
        <taxon>Bacteria</taxon>
        <taxon>Pseudomonadati</taxon>
        <taxon>Planctomycetota</taxon>
        <taxon>Planctomycetia</taxon>
        <taxon>Kolteriales</taxon>
        <taxon>Kolteriaceae</taxon>
        <taxon>Kolteria</taxon>
    </lineage>
</organism>
<evidence type="ECO:0000313" key="6">
    <source>
        <dbReference type="Proteomes" id="UP000317093"/>
    </source>
</evidence>
<dbReference type="Pfam" id="PF13432">
    <property type="entry name" value="TPR_16"/>
    <property type="match status" value="1"/>
</dbReference>
<dbReference type="KEGG" id="knv:Pan216_50650"/>
<proteinExistence type="predicted"/>
<reference evidence="5 6" key="1">
    <citation type="submission" date="2019-02" db="EMBL/GenBank/DDBJ databases">
        <title>Deep-cultivation of Planctomycetes and their phenomic and genomic characterization uncovers novel biology.</title>
        <authorList>
            <person name="Wiegand S."/>
            <person name="Jogler M."/>
            <person name="Boedeker C."/>
            <person name="Pinto D."/>
            <person name="Vollmers J."/>
            <person name="Rivas-Marin E."/>
            <person name="Kohn T."/>
            <person name="Peeters S.H."/>
            <person name="Heuer A."/>
            <person name="Rast P."/>
            <person name="Oberbeckmann S."/>
            <person name="Bunk B."/>
            <person name="Jeske O."/>
            <person name="Meyerdierks A."/>
            <person name="Storesund J.E."/>
            <person name="Kallscheuer N."/>
            <person name="Luecker S."/>
            <person name="Lage O.M."/>
            <person name="Pohl T."/>
            <person name="Merkel B.J."/>
            <person name="Hornburger P."/>
            <person name="Mueller R.-W."/>
            <person name="Bruemmer F."/>
            <person name="Labrenz M."/>
            <person name="Spormann A.M."/>
            <person name="Op den Camp H."/>
            <person name="Overmann J."/>
            <person name="Amann R."/>
            <person name="Jetten M.S.M."/>
            <person name="Mascher T."/>
            <person name="Medema M.H."/>
            <person name="Devos D.P."/>
            <person name="Kaster A.-K."/>
            <person name="Ovreas L."/>
            <person name="Rohde M."/>
            <person name="Galperin M.Y."/>
            <person name="Jogler C."/>
        </authorList>
    </citation>
    <scope>NUCLEOTIDE SEQUENCE [LARGE SCALE GENOMIC DNA]</scope>
    <source>
        <strain evidence="5 6">Pan216</strain>
    </source>
</reference>
<evidence type="ECO:0000313" key="5">
    <source>
        <dbReference type="EMBL" id="QDU64176.1"/>
    </source>
</evidence>
<dbReference type="InterPro" id="IPR011990">
    <property type="entry name" value="TPR-like_helical_dom_sf"/>
</dbReference>
<evidence type="ECO:0000256" key="4">
    <source>
        <dbReference type="SAM" id="MobiDB-lite"/>
    </source>
</evidence>
<accession>A0A518BB19</accession>
<dbReference type="PROSITE" id="PS50005">
    <property type="entry name" value="TPR"/>
    <property type="match status" value="1"/>
</dbReference>
<dbReference type="InterPro" id="IPR019734">
    <property type="entry name" value="TPR_rpt"/>
</dbReference>
<dbReference type="AlphaFoldDB" id="A0A518BB19"/>
<name>A0A518BB19_9BACT</name>
<dbReference type="InterPro" id="IPR051685">
    <property type="entry name" value="Ycf3/AcsC/BcsC/TPR_MFPF"/>
</dbReference>
<feature type="repeat" description="TPR" evidence="3">
    <location>
        <begin position="138"/>
        <end position="171"/>
    </location>
</feature>
<dbReference type="SUPFAM" id="SSF48452">
    <property type="entry name" value="TPR-like"/>
    <property type="match status" value="2"/>
</dbReference>
<feature type="compositionally biased region" description="Acidic residues" evidence="4">
    <location>
        <begin position="194"/>
        <end position="208"/>
    </location>
</feature>
<dbReference type="EMBL" id="CP036279">
    <property type="protein sequence ID" value="QDU64176.1"/>
    <property type="molecule type" value="Genomic_DNA"/>
</dbReference>
<dbReference type="Gene3D" id="1.25.40.10">
    <property type="entry name" value="Tetratricopeptide repeat domain"/>
    <property type="match status" value="3"/>
</dbReference>
<evidence type="ECO:0000256" key="1">
    <source>
        <dbReference type="ARBA" id="ARBA00022737"/>
    </source>
</evidence>
<keyword evidence="6" id="KW-1185">Reference proteome</keyword>
<dbReference type="OrthoDB" id="212218at2"/>